<dbReference type="SUPFAM" id="SSF49830">
    <property type="entry name" value="ENV polyprotein, receptor-binding domain"/>
    <property type="match status" value="1"/>
</dbReference>
<dbReference type="Gene3D" id="1.10.287.210">
    <property type="match status" value="1"/>
</dbReference>
<organism evidence="4 5">
    <name type="scientific">Monodelphis domestica</name>
    <name type="common">Gray short-tailed opossum</name>
    <dbReference type="NCBI Taxonomy" id="13616"/>
    <lineage>
        <taxon>Eukaryota</taxon>
        <taxon>Metazoa</taxon>
        <taxon>Chordata</taxon>
        <taxon>Craniata</taxon>
        <taxon>Vertebrata</taxon>
        <taxon>Euteleostomi</taxon>
        <taxon>Mammalia</taxon>
        <taxon>Metatheria</taxon>
        <taxon>Didelphimorphia</taxon>
        <taxon>Didelphidae</taxon>
        <taxon>Monodelphis</taxon>
    </lineage>
</organism>
<evidence type="ECO:0000256" key="1">
    <source>
        <dbReference type="SAM" id="MobiDB-lite"/>
    </source>
</evidence>
<dbReference type="Gene3D" id="3.90.310.10">
    <property type="entry name" value="ENV polyprotein, receptor-binding domain"/>
    <property type="match status" value="1"/>
</dbReference>
<feature type="compositionally biased region" description="Pro residues" evidence="1">
    <location>
        <begin position="230"/>
        <end position="244"/>
    </location>
</feature>
<dbReference type="Pfam" id="PF00429">
    <property type="entry name" value="TLV_coat"/>
    <property type="match status" value="1"/>
</dbReference>
<feature type="chain" id="PRO_5023829927" description="Retroviral envelope protein GP41-like domain-containing protein" evidence="3">
    <location>
        <begin position="24"/>
        <end position="598"/>
    </location>
</feature>
<evidence type="ECO:0008006" key="6">
    <source>
        <dbReference type="Google" id="ProtNLM"/>
    </source>
</evidence>
<keyword evidence="2" id="KW-1133">Transmembrane helix</keyword>
<accession>A0A5F8GDY3</accession>
<dbReference type="Bgee" id="ENSMODG00000050649">
    <property type="expression patterns" value="Expressed in extraembryonic membrane and 16 other cell types or tissues"/>
</dbReference>
<dbReference type="InterPro" id="IPR018154">
    <property type="entry name" value="TLV/ENV_coat_polyprotein"/>
</dbReference>
<dbReference type="InterPro" id="IPR008981">
    <property type="entry name" value="FMuLV_rcpt-bd"/>
</dbReference>
<feature type="region of interest" description="Disordered" evidence="1">
    <location>
        <begin position="230"/>
        <end position="256"/>
    </location>
</feature>
<dbReference type="GeneTree" id="ENSGT00690000102286"/>
<dbReference type="CDD" id="cd09851">
    <property type="entry name" value="HTLV-1-like_HR1-HR2"/>
    <property type="match status" value="1"/>
</dbReference>
<dbReference type="OMA" id="SHYCANA"/>
<protein>
    <recommendedName>
        <fullName evidence="6">Retroviral envelope protein GP41-like domain-containing protein</fullName>
    </recommendedName>
</protein>
<feature type="transmembrane region" description="Helical" evidence="2">
    <location>
        <begin position="432"/>
        <end position="456"/>
    </location>
</feature>
<dbReference type="AlphaFoldDB" id="A0A5F8GDY3"/>
<dbReference type="Ensembl" id="ENSMODT00000066658.1">
    <property type="protein sequence ID" value="ENSMODP00000045624.1"/>
    <property type="gene ID" value="ENSMODG00000050649.1"/>
</dbReference>
<dbReference type="InParanoid" id="A0A5F8GDY3"/>
<reference evidence="4" key="3">
    <citation type="submission" date="2025-09" db="UniProtKB">
        <authorList>
            <consortium name="Ensembl"/>
        </authorList>
    </citation>
    <scope>IDENTIFICATION</scope>
</reference>
<keyword evidence="3" id="KW-0732">Signal</keyword>
<keyword evidence="2" id="KW-0472">Membrane</keyword>
<dbReference type="PANTHER" id="PTHR10424">
    <property type="entry name" value="VIRAL ENVELOPE PROTEIN"/>
    <property type="match status" value="1"/>
</dbReference>
<reference evidence="4" key="2">
    <citation type="submission" date="2025-08" db="UniProtKB">
        <authorList>
            <consortium name="Ensembl"/>
        </authorList>
    </citation>
    <scope>IDENTIFICATION</scope>
</reference>
<keyword evidence="2" id="KW-0812">Transmembrane</keyword>
<evidence type="ECO:0000313" key="5">
    <source>
        <dbReference type="Proteomes" id="UP000002280"/>
    </source>
</evidence>
<name>A0A5F8GDY3_MONDO</name>
<dbReference type="Proteomes" id="UP000002280">
    <property type="component" value="Chromosome 4"/>
</dbReference>
<reference evidence="4 5" key="1">
    <citation type="journal article" date="2007" name="Nature">
        <title>Genome of the marsupial Monodelphis domestica reveals innovation in non-coding sequences.</title>
        <authorList>
            <person name="Mikkelsen T.S."/>
            <person name="Wakefield M.J."/>
            <person name="Aken B."/>
            <person name="Amemiya C.T."/>
            <person name="Chang J.L."/>
            <person name="Duke S."/>
            <person name="Garber M."/>
            <person name="Gentles A.J."/>
            <person name="Goodstadt L."/>
            <person name="Heger A."/>
            <person name="Jurka J."/>
            <person name="Kamal M."/>
            <person name="Mauceli E."/>
            <person name="Searle S.M."/>
            <person name="Sharpe T."/>
            <person name="Baker M.L."/>
            <person name="Batzer M.A."/>
            <person name="Benos P.V."/>
            <person name="Belov K."/>
            <person name="Clamp M."/>
            <person name="Cook A."/>
            <person name="Cuff J."/>
            <person name="Das R."/>
            <person name="Davidow L."/>
            <person name="Deakin J.E."/>
            <person name="Fazzari M.J."/>
            <person name="Glass J.L."/>
            <person name="Grabherr M."/>
            <person name="Greally J.M."/>
            <person name="Gu W."/>
            <person name="Hore T.A."/>
            <person name="Huttley G.A."/>
            <person name="Kleber M."/>
            <person name="Jirtle R.L."/>
            <person name="Koina E."/>
            <person name="Lee J.T."/>
            <person name="Mahony S."/>
            <person name="Marra M.A."/>
            <person name="Miller R.D."/>
            <person name="Nicholls R.D."/>
            <person name="Oda M."/>
            <person name="Papenfuss A.T."/>
            <person name="Parra Z.E."/>
            <person name="Pollock D.D."/>
            <person name="Ray D.A."/>
            <person name="Schein J.E."/>
            <person name="Speed T.P."/>
            <person name="Thompson K."/>
            <person name="VandeBerg J.L."/>
            <person name="Wade C.M."/>
            <person name="Walker J.A."/>
            <person name="Waters P.D."/>
            <person name="Webber C."/>
            <person name="Weidman J.R."/>
            <person name="Xie X."/>
            <person name="Zody M.C."/>
            <person name="Baldwin J."/>
            <person name="Abdouelleil A."/>
            <person name="Abdulkadir J."/>
            <person name="Abebe A."/>
            <person name="Abera B."/>
            <person name="Abreu J."/>
            <person name="Acer S.C."/>
            <person name="Aftuck L."/>
            <person name="Alexander A."/>
            <person name="An P."/>
            <person name="Anderson E."/>
            <person name="Anderson S."/>
            <person name="Arachi H."/>
            <person name="Azer M."/>
            <person name="Bachantsang P."/>
            <person name="Barry A."/>
            <person name="Bayul T."/>
            <person name="Berlin A."/>
            <person name="Bessette D."/>
            <person name="Bloom T."/>
            <person name="Bloom T."/>
            <person name="Boguslavskiy L."/>
            <person name="Bonnet C."/>
            <person name="Boukhgalter B."/>
            <person name="Bourzgui I."/>
            <person name="Brown A."/>
            <person name="Cahill P."/>
            <person name="Channer S."/>
            <person name="Cheshatsang Y."/>
            <person name="Chuda L."/>
            <person name="Citroen M."/>
            <person name="Collymore A."/>
            <person name="Cooke P."/>
            <person name="Costello M."/>
            <person name="D'Aco K."/>
            <person name="Daza R."/>
            <person name="De Haan G."/>
            <person name="DeGray S."/>
            <person name="DeMaso C."/>
            <person name="Dhargay N."/>
            <person name="Dooley K."/>
            <person name="Dooley E."/>
            <person name="Doricent M."/>
            <person name="Dorje P."/>
            <person name="Dorjee K."/>
            <person name="Dupes A."/>
            <person name="Elong R."/>
            <person name="Falk J."/>
            <person name="Farina A."/>
            <person name="Faro S."/>
            <person name="Ferguson D."/>
            <person name="Fisher S."/>
            <person name="Foley C.D."/>
            <person name="Franke A."/>
            <person name="Friedrich D."/>
            <person name="Gadbois L."/>
            <person name="Gearin G."/>
            <person name="Gearin C.R."/>
            <person name="Giannoukos G."/>
            <person name="Goode T."/>
            <person name="Graham J."/>
            <person name="Grandbois E."/>
            <person name="Grewal S."/>
            <person name="Gyaltsen K."/>
            <person name="Hafez N."/>
            <person name="Hagos B."/>
            <person name="Hall J."/>
            <person name="Henson C."/>
            <person name="Hollinger A."/>
            <person name="Honan T."/>
            <person name="Huard M.D."/>
            <person name="Hughes L."/>
            <person name="Hurhula B."/>
            <person name="Husby M.E."/>
            <person name="Kamat A."/>
            <person name="Kanga B."/>
            <person name="Kashin S."/>
            <person name="Khazanovich D."/>
            <person name="Kisner P."/>
            <person name="Lance K."/>
            <person name="Lara M."/>
            <person name="Lee W."/>
            <person name="Lennon N."/>
            <person name="Letendre F."/>
            <person name="LeVine R."/>
            <person name="Lipovsky A."/>
            <person name="Liu X."/>
            <person name="Liu J."/>
            <person name="Liu S."/>
            <person name="Lokyitsang T."/>
            <person name="Lokyitsang Y."/>
            <person name="Lubonja R."/>
            <person name="Lui A."/>
            <person name="MacDonald P."/>
            <person name="Magnisalis V."/>
            <person name="Maru K."/>
            <person name="Matthews C."/>
            <person name="McCusker W."/>
            <person name="McDonough S."/>
            <person name="Mehta T."/>
            <person name="Meldrim J."/>
            <person name="Meneus L."/>
            <person name="Mihai O."/>
            <person name="Mihalev A."/>
            <person name="Mihova T."/>
            <person name="Mittelman R."/>
            <person name="Mlenga V."/>
            <person name="Montmayeur A."/>
            <person name="Mulrain L."/>
            <person name="Navidi A."/>
            <person name="Naylor J."/>
            <person name="Negash T."/>
            <person name="Nguyen T."/>
            <person name="Nguyen N."/>
            <person name="Nicol R."/>
            <person name="Norbu C."/>
            <person name="Norbu N."/>
            <person name="Novod N."/>
            <person name="O'Neill B."/>
            <person name="Osman S."/>
            <person name="Markiewicz E."/>
            <person name="Oyono O.L."/>
            <person name="Patti C."/>
            <person name="Phunkhang P."/>
            <person name="Pierre F."/>
            <person name="Priest M."/>
            <person name="Raghuraman S."/>
            <person name="Rege F."/>
            <person name="Reyes R."/>
            <person name="Rise C."/>
            <person name="Rogov P."/>
            <person name="Ross K."/>
            <person name="Ryan E."/>
            <person name="Settipalli S."/>
            <person name="Shea T."/>
            <person name="Sherpa N."/>
            <person name="Shi L."/>
            <person name="Shih D."/>
            <person name="Sparrow T."/>
            <person name="Spaulding J."/>
            <person name="Stalker J."/>
            <person name="Stange-Thomann N."/>
            <person name="Stavropoulos S."/>
            <person name="Stone C."/>
            <person name="Strader C."/>
            <person name="Tesfaye S."/>
            <person name="Thomson T."/>
            <person name="Thoulutsang Y."/>
            <person name="Thoulutsang D."/>
            <person name="Topham K."/>
            <person name="Topping I."/>
            <person name="Tsamla T."/>
            <person name="Vassiliev H."/>
            <person name="Vo A."/>
            <person name="Wangchuk T."/>
            <person name="Wangdi T."/>
            <person name="Weiand M."/>
            <person name="Wilkinson J."/>
            <person name="Wilson A."/>
            <person name="Yadav S."/>
            <person name="Young G."/>
            <person name="Yu Q."/>
            <person name="Zembek L."/>
            <person name="Zhong D."/>
            <person name="Zimmer A."/>
            <person name="Zwirko Z."/>
            <person name="Jaffe D.B."/>
            <person name="Alvarez P."/>
            <person name="Brockman W."/>
            <person name="Butler J."/>
            <person name="Chin C."/>
            <person name="Gnerre S."/>
            <person name="MacCallum I."/>
            <person name="Graves J.A."/>
            <person name="Ponting C.P."/>
            <person name="Breen M."/>
            <person name="Samollow P.B."/>
            <person name="Lander E.S."/>
            <person name="Lindblad-Toh K."/>
        </authorList>
    </citation>
    <scope>NUCLEOTIDE SEQUENCE [LARGE SCALE GENOMIC DNA]</scope>
</reference>
<evidence type="ECO:0000256" key="3">
    <source>
        <dbReference type="SAM" id="SignalP"/>
    </source>
</evidence>
<sequence>MTHSLQLLHLLPHLFVRPSLVWFLSVLQGGTPHQPWKWTLTPVESPQAAQTVLSNRGPTFSVPSCTLILAEHCEGGGKSAGPSSGTVSSKELKDMALMGHYICPSSNPGRSYCNQPGHYLCAYWDCVTLARDEASYWTVKTDQFLELKLILNTGCTWDWFFHSPASKRARCTQLNLTVLHPDDQGWLLGRTWGVRRFEYGYDQGGFFTIRKEPAATPVALGPNLILNPNPPIAPLPNNPRPASPTLPTTPRSHDPDRPVAHNPYLPLLQASFLALNHSSPNLTEHCWLCLVASPPYYEAFGLNASCDVSQEDDPLQCRWSNRGPGNPGHSLTLSAVIGRGNCVAGKSSHPDPRLCSTTKYPSTGKYLIPPAGAHWLCSRSGLQPCVSPRSLTARREFCTPVTIVPRMTYYAEQDLLQAWDYISSRRWRREPVTIAVTVATLLAATGAGVGIATLATQAQVYHHLRKAVDEDIARLESSINFLKRSHASLTGVTLQNRWGLDLLFLKEGGLCVALGEECCFYVNHSGIIKDSLSKLREGLEARLKERESASPWYTHLFNSSPWLTTLVTSLMGPLLILILLLTVFFTFNNWPLHFQPPC</sequence>
<dbReference type="PANTHER" id="PTHR10424:SF82">
    <property type="entry name" value="ENVELOPE GLYCOPROTEIN-RELATED"/>
    <property type="match status" value="1"/>
</dbReference>
<dbReference type="SUPFAM" id="SSF58069">
    <property type="entry name" value="Virus ectodomain"/>
    <property type="match status" value="1"/>
</dbReference>
<feature type="transmembrane region" description="Helical" evidence="2">
    <location>
        <begin position="562"/>
        <end position="587"/>
    </location>
</feature>
<feature type="signal peptide" evidence="3">
    <location>
        <begin position="1"/>
        <end position="23"/>
    </location>
</feature>
<evidence type="ECO:0000313" key="4">
    <source>
        <dbReference type="Ensembl" id="ENSMODP00000045624.1"/>
    </source>
</evidence>
<evidence type="ECO:0000256" key="2">
    <source>
        <dbReference type="SAM" id="Phobius"/>
    </source>
</evidence>
<proteinExistence type="predicted"/>
<keyword evidence="5" id="KW-1185">Reference proteome</keyword>